<protein>
    <submittedName>
        <fullName evidence="1">Uncharacterized protein</fullName>
    </submittedName>
</protein>
<evidence type="ECO:0000313" key="2">
    <source>
        <dbReference type="Proteomes" id="UP000054805"/>
    </source>
</evidence>
<accession>A0A0V1IHT9</accession>
<evidence type="ECO:0000313" key="1">
    <source>
        <dbReference type="EMBL" id="KRZ22317.1"/>
    </source>
</evidence>
<proteinExistence type="predicted"/>
<name>A0A0V1IHT9_TRIPS</name>
<gene>
    <name evidence="1" type="ORF">T4B_13307</name>
</gene>
<reference evidence="1 2" key="1">
    <citation type="submission" date="2015-01" db="EMBL/GenBank/DDBJ databases">
        <title>Evolution of Trichinella species and genotypes.</title>
        <authorList>
            <person name="Korhonen P.K."/>
            <person name="Edoardo P."/>
            <person name="Giuseppe L.R."/>
            <person name="Gasser R.B."/>
        </authorList>
    </citation>
    <scope>NUCLEOTIDE SEQUENCE [LARGE SCALE GENOMIC DNA]</scope>
    <source>
        <strain evidence="1">ISS588</strain>
    </source>
</reference>
<dbReference type="AlphaFoldDB" id="A0A0V1IHT9"/>
<organism evidence="1 2">
    <name type="scientific">Trichinella pseudospiralis</name>
    <name type="common">Parasitic roundworm</name>
    <dbReference type="NCBI Taxonomy" id="6337"/>
    <lineage>
        <taxon>Eukaryota</taxon>
        <taxon>Metazoa</taxon>
        <taxon>Ecdysozoa</taxon>
        <taxon>Nematoda</taxon>
        <taxon>Enoplea</taxon>
        <taxon>Dorylaimia</taxon>
        <taxon>Trichinellida</taxon>
        <taxon>Trichinellidae</taxon>
        <taxon>Trichinella</taxon>
    </lineage>
</organism>
<comment type="caution">
    <text evidence="1">The sequence shown here is derived from an EMBL/GenBank/DDBJ whole genome shotgun (WGS) entry which is preliminary data.</text>
</comment>
<dbReference type="EMBL" id="JYDS01000177">
    <property type="protein sequence ID" value="KRZ22317.1"/>
    <property type="molecule type" value="Genomic_DNA"/>
</dbReference>
<sequence>MIKCYDNYGIHEMNLKFTAVQATPNLASQRKRCCSFLIFRSILRGMVTTFFETFSMKWDVKLLFCAFSKVEIGLRADILPYL</sequence>
<keyword evidence="2" id="KW-1185">Reference proteome</keyword>
<dbReference type="Proteomes" id="UP000054805">
    <property type="component" value="Unassembled WGS sequence"/>
</dbReference>